<feature type="compositionally biased region" description="Acidic residues" evidence="1">
    <location>
        <begin position="20"/>
        <end position="68"/>
    </location>
</feature>
<evidence type="ECO:0000313" key="3">
    <source>
        <dbReference type="Proteomes" id="UP000324020"/>
    </source>
</evidence>
<feature type="compositionally biased region" description="Basic and acidic residues" evidence="1">
    <location>
        <begin position="1"/>
        <end position="16"/>
    </location>
</feature>
<dbReference type="InterPro" id="IPR012340">
    <property type="entry name" value="NA-bd_OB-fold"/>
</dbReference>
<dbReference type="Gene3D" id="1.10.150.280">
    <property type="entry name" value="AF1531-like domain"/>
    <property type="match status" value="1"/>
</dbReference>
<dbReference type="OrthoDB" id="7902at2157"/>
<proteinExistence type="predicted"/>
<dbReference type="EMBL" id="FNBO01000002">
    <property type="protein sequence ID" value="SDF17166.1"/>
    <property type="molecule type" value="Genomic_DNA"/>
</dbReference>
<accession>A0A1G7IX53</accession>
<sequence>MDHADGDGTPADDRSGGDAPADDAPGEDEGATDDALGEDEGAADDGLGEDEGAADDGAADDALGEDEGPTAVLLDVLPNGRPDDDRPQSRKSPVAYGLGAASFALYELTLADDVDASVGDRIALDGPDVGRYREVEFDGLTRNAAAEIEYAVEAIVEADEERFVDFYNEAGPITLRLHQLNLLPGIGKKLRNDLLDERKRGPFESFADVEERISGLHRPREVILERIVEEIRQSDLKYRTFVAREE</sequence>
<feature type="region of interest" description="Disordered" evidence="1">
    <location>
        <begin position="1"/>
        <end position="93"/>
    </location>
</feature>
<evidence type="ECO:0000313" key="2">
    <source>
        <dbReference type="EMBL" id="SDF17166.1"/>
    </source>
</evidence>
<dbReference type="Proteomes" id="UP000324020">
    <property type="component" value="Unassembled WGS sequence"/>
</dbReference>
<dbReference type="PANTHER" id="PTHR40734">
    <property type="entry name" value="TRNA-SPECIFIC ADENOSINE DEAMINASE-RELATED"/>
    <property type="match status" value="1"/>
</dbReference>
<dbReference type="PANTHER" id="PTHR40734:SF1">
    <property type="entry name" value="DNA-BINDING PROTEIN"/>
    <property type="match status" value="1"/>
</dbReference>
<dbReference type="Gene3D" id="2.40.50.140">
    <property type="entry name" value="Nucleic acid-binding proteins"/>
    <property type="match status" value="1"/>
</dbReference>
<protein>
    <submittedName>
        <fullName evidence="2">Putative nucleotide binding protein</fullName>
    </submittedName>
</protein>
<name>A0A1G7IX53_9EURY</name>
<dbReference type="RefSeq" id="WP_149797735.1">
    <property type="nucleotide sequence ID" value="NZ_FNBO01000002.1"/>
</dbReference>
<gene>
    <name evidence="2" type="ORF">SAMN04488067_102207</name>
</gene>
<dbReference type="SUPFAM" id="SSF160975">
    <property type="entry name" value="AF1531-like"/>
    <property type="match status" value="1"/>
</dbReference>
<organism evidence="2 3">
    <name type="scientific">Halorubrum xinjiangense</name>
    <dbReference type="NCBI Taxonomy" id="261291"/>
    <lineage>
        <taxon>Archaea</taxon>
        <taxon>Methanobacteriati</taxon>
        <taxon>Methanobacteriota</taxon>
        <taxon>Stenosarchaea group</taxon>
        <taxon>Halobacteria</taxon>
        <taxon>Halobacteriales</taxon>
        <taxon>Haloferacaceae</taxon>
        <taxon>Halorubrum</taxon>
    </lineage>
</organism>
<reference evidence="2 3" key="1">
    <citation type="submission" date="2016-10" db="EMBL/GenBank/DDBJ databases">
        <authorList>
            <person name="Varghese N."/>
            <person name="Submissions S."/>
        </authorList>
    </citation>
    <scope>NUCLEOTIDE SEQUENCE [LARGE SCALE GENOMIC DNA]</scope>
    <source>
        <strain evidence="2 3">CGMCC 1.3527</strain>
    </source>
</reference>
<dbReference type="AlphaFoldDB" id="A0A1G7IX53"/>
<keyword evidence="3" id="KW-1185">Reference proteome</keyword>
<dbReference type="InterPro" id="IPR007003">
    <property type="entry name" value="DUF655"/>
</dbReference>
<evidence type="ECO:0000256" key="1">
    <source>
        <dbReference type="SAM" id="MobiDB-lite"/>
    </source>
</evidence>
<dbReference type="Pfam" id="PF04919">
    <property type="entry name" value="DUF655"/>
    <property type="match status" value="1"/>
</dbReference>